<dbReference type="InterPro" id="IPR036259">
    <property type="entry name" value="MFS_trans_sf"/>
</dbReference>
<organism evidence="7 8">
    <name type="scientific">Pocillopora damicornis</name>
    <name type="common">Cauliflower coral</name>
    <name type="synonym">Millepora damicornis</name>
    <dbReference type="NCBI Taxonomy" id="46731"/>
    <lineage>
        <taxon>Eukaryota</taxon>
        <taxon>Metazoa</taxon>
        <taxon>Cnidaria</taxon>
        <taxon>Anthozoa</taxon>
        <taxon>Hexacorallia</taxon>
        <taxon>Scleractinia</taxon>
        <taxon>Astrocoeniina</taxon>
        <taxon>Pocilloporidae</taxon>
        <taxon>Pocillopora</taxon>
    </lineage>
</organism>
<feature type="transmembrane region" description="Helical" evidence="6">
    <location>
        <begin position="183"/>
        <end position="204"/>
    </location>
</feature>
<reference evidence="7 8" key="1">
    <citation type="journal article" date="2018" name="Sci. Rep.">
        <title>Comparative analysis of the Pocillopora damicornis genome highlights role of immune system in coral evolution.</title>
        <authorList>
            <person name="Cunning R."/>
            <person name="Bay R.A."/>
            <person name="Gillette P."/>
            <person name="Baker A.C."/>
            <person name="Traylor-Knowles N."/>
        </authorList>
    </citation>
    <scope>NUCLEOTIDE SEQUENCE [LARGE SCALE GENOMIC DNA]</scope>
    <source>
        <strain evidence="7">RSMAS</strain>
        <tissue evidence="7">Whole animal</tissue>
    </source>
</reference>
<dbReference type="PANTHER" id="PTHR23507:SF1">
    <property type="entry name" value="FI18259P1-RELATED"/>
    <property type="match status" value="1"/>
</dbReference>
<evidence type="ECO:0000256" key="4">
    <source>
        <dbReference type="ARBA" id="ARBA00023136"/>
    </source>
</evidence>
<evidence type="ECO:0000256" key="5">
    <source>
        <dbReference type="SAM" id="MobiDB-lite"/>
    </source>
</evidence>
<evidence type="ECO:0000256" key="2">
    <source>
        <dbReference type="ARBA" id="ARBA00022692"/>
    </source>
</evidence>
<proteinExistence type="predicted"/>
<feature type="transmembrane region" description="Helical" evidence="6">
    <location>
        <begin position="12"/>
        <end position="38"/>
    </location>
</feature>
<name>A0A3M6UQL2_POCDA</name>
<dbReference type="Pfam" id="PF07690">
    <property type="entry name" value="MFS_1"/>
    <property type="match status" value="1"/>
</dbReference>
<sequence length="523" mass="58721">MLRKKLPTWRRYLTVEPVIFFYAYGLMMSFPILGQYVYSVISKLKGFPYEQLLLQKEGLGCQVHFAGANNTLGDIEKEVQSLATKIITGNTFFSTIPALIVAPFWGPWTDKSRRRKPALLAPAIGAFLGNVVMLMVMYFEWPLYVMFIGSALAGLSGFLPTLSLAVMAYIADTTEKNEVAFRLAIMQMLVFMIGVVSQLTSGFWIHRFGFIVPTWFSLGCYLICGLWVIFLVPESHEKATHEKHNFFDIKSLKVLVNIFRKQREVGRKSLLLLVFVVAILTLTTMGLEGVTNLFVMRSPLCFGPKLVGYFLACRMFFDGLGGAVGVKLLGKFFSELTTCGISVVSQIVEMVFLAFATRTWLVFAAPILGCFKASAYPIITSILSRIVGDDEQAYLFVIASLFCTIGIINIFSLNLGMMFFNSVYERTLHLTFGGFVFLLCAAIKLIPFCVFSCVQVPPTGEHQEKGEELELKDDDENRNKQDEKLLKEKEKDENQETKHENGTSREAVAIDPDAIELMKPTDD</sequence>
<dbReference type="SUPFAM" id="SSF103473">
    <property type="entry name" value="MFS general substrate transporter"/>
    <property type="match status" value="1"/>
</dbReference>
<dbReference type="AlphaFoldDB" id="A0A3M6UQL2"/>
<dbReference type="EMBL" id="RCHS01000990">
    <property type="protein sequence ID" value="RMX55854.1"/>
    <property type="molecule type" value="Genomic_DNA"/>
</dbReference>
<feature type="transmembrane region" description="Helical" evidence="6">
    <location>
        <begin position="307"/>
        <end position="329"/>
    </location>
</feature>
<feature type="transmembrane region" description="Helical" evidence="6">
    <location>
        <begin position="118"/>
        <end position="139"/>
    </location>
</feature>
<feature type="transmembrane region" description="Helical" evidence="6">
    <location>
        <begin position="432"/>
        <end position="454"/>
    </location>
</feature>
<accession>A0A3M6UQL2</accession>
<feature type="transmembrane region" description="Helical" evidence="6">
    <location>
        <begin position="395"/>
        <end position="420"/>
    </location>
</feature>
<keyword evidence="4 6" id="KW-0472">Membrane</keyword>
<evidence type="ECO:0000313" key="7">
    <source>
        <dbReference type="EMBL" id="RMX55854.1"/>
    </source>
</evidence>
<feature type="region of interest" description="Disordered" evidence="5">
    <location>
        <begin position="460"/>
        <end position="523"/>
    </location>
</feature>
<feature type="transmembrane region" description="Helical" evidence="6">
    <location>
        <begin position="210"/>
        <end position="232"/>
    </location>
</feature>
<gene>
    <name evidence="7" type="ORF">pdam_00006271</name>
</gene>
<evidence type="ECO:0000256" key="6">
    <source>
        <dbReference type="SAM" id="Phobius"/>
    </source>
</evidence>
<feature type="compositionally biased region" description="Basic and acidic residues" evidence="5">
    <location>
        <begin position="461"/>
        <end position="503"/>
    </location>
</feature>
<comment type="caution">
    <text evidence="7">The sequence shown here is derived from an EMBL/GenBank/DDBJ whole genome shotgun (WGS) entry which is preliminary data.</text>
</comment>
<evidence type="ECO:0008006" key="9">
    <source>
        <dbReference type="Google" id="ProtNLM"/>
    </source>
</evidence>
<comment type="subcellular location">
    <subcellularLocation>
        <location evidence="1">Membrane</location>
        <topology evidence="1">Multi-pass membrane protein</topology>
    </subcellularLocation>
</comment>
<keyword evidence="2 6" id="KW-0812">Transmembrane</keyword>
<dbReference type="InterPro" id="IPR011701">
    <property type="entry name" value="MFS"/>
</dbReference>
<dbReference type="OrthoDB" id="419734at2759"/>
<dbReference type="PANTHER" id="PTHR23507">
    <property type="entry name" value="ZGC:174356"/>
    <property type="match status" value="1"/>
</dbReference>
<dbReference type="Proteomes" id="UP000275408">
    <property type="component" value="Unassembled WGS sequence"/>
</dbReference>
<evidence type="ECO:0000256" key="1">
    <source>
        <dbReference type="ARBA" id="ARBA00004141"/>
    </source>
</evidence>
<feature type="transmembrane region" description="Helical" evidence="6">
    <location>
        <begin position="145"/>
        <end position="171"/>
    </location>
</feature>
<dbReference type="Gene3D" id="1.20.1250.20">
    <property type="entry name" value="MFS general substrate transporter like domains"/>
    <property type="match status" value="1"/>
</dbReference>
<protein>
    <recommendedName>
        <fullName evidence="9">Major facilitator superfamily (MFS) profile domain-containing protein</fullName>
    </recommendedName>
</protein>
<dbReference type="GO" id="GO:0016020">
    <property type="term" value="C:membrane"/>
    <property type="evidence" value="ECO:0007669"/>
    <property type="project" value="UniProtKB-SubCell"/>
</dbReference>
<dbReference type="GO" id="GO:0022857">
    <property type="term" value="F:transmembrane transporter activity"/>
    <property type="evidence" value="ECO:0007669"/>
    <property type="project" value="InterPro"/>
</dbReference>
<feature type="transmembrane region" description="Helical" evidence="6">
    <location>
        <begin position="361"/>
        <end position="383"/>
    </location>
</feature>
<feature type="transmembrane region" description="Helical" evidence="6">
    <location>
        <begin position="270"/>
        <end position="287"/>
    </location>
</feature>
<evidence type="ECO:0000313" key="8">
    <source>
        <dbReference type="Proteomes" id="UP000275408"/>
    </source>
</evidence>
<keyword evidence="3 6" id="KW-1133">Transmembrane helix</keyword>
<keyword evidence="8" id="KW-1185">Reference proteome</keyword>
<evidence type="ECO:0000256" key="3">
    <source>
        <dbReference type="ARBA" id="ARBA00022989"/>
    </source>
</evidence>
<feature type="transmembrane region" description="Helical" evidence="6">
    <location>
        <begin position="86"/>
        <end position="106"/>
    </location>
</feature>